<sequence length="332" mass="37487">MSTINDIAKAAGVSNATVSRVLNNDQKLQVSSETRKKIFDVADSLNYTKYKKKIPTAIGTISVIQWYTREQEINDLYYLSIRWGVEKRLRENNYKIKNIFSFEEFDNIKNTDGIVAIGKYSPDQIKQLKSLDVPIVVVDSDTMRYEVSCVTTDFDSSVFKIINHFTKNKHSKIGMIAGQEETTDNQKLYDPREMAFIKYMSISNLFNQNYIFKGPFNIDSGYALMNKAIKKLGRNLPTAFFIASDELAVGAIRALEEQHISIPDRVSIVGFNGSAIDNYLSPSLSTIEVDKQEMGSDAVDLLLKIKDKSLKHSVKLTIGTTLTLRESSKKLS</sequence>
<dbReference type="GO" id="GO:0003700">
    <property type="term" value="F:DNA-binding transcription factor activity"/>
    <property type="evidence" value="ECO:0007669"/>
    <property type="project" value="TreeGrafter"/>
</dbReference>
<reference evidence="5" key="1">
    <citation type="submission" date="2018-01" db="EMBL/GenBank/DDBJ databases">
        <title>Genome sequnecing of Lactobacillus formosensis KACC 18721.</title>
        <authorList>
            <person name="Kim S.-J."/>
            <person name="Heo J."/>
        </authorList>
    </citation>
    <scope>NUCLEOTIDE SEQUENCE</scope>
    <source>
        <strain evidence="5">KACC 18721</strain>
    </source>
</reference>
<dbReference type="SMART" id="SM00354">
    <property type="entry name" value="HTH_LACI"/>
    <property type="match status" value="1"/>
</dbReference>
<dbReference type="PRINTS" id="PR00036">
    <property type="entry name" value="HTHLACI"/>
</dbReference>
<evidence type="ECO:0000256" key="2">
    <source>
        <dbReference type="ARBA" id="ARBA00023125"/>
    </source>
</evidence>
<gene>
    <name evidence="5" type="ORF">C2R26_04625</name>
</gene>
<dbReference type="Pfam" id="PF13377">
    <property type="entry name" value="Peripla_BP_3"/>
    <property type="match status" value="1"/>
</dbReference>
<dbReference type="EMBL" id="PPWZ01000026">
    <property type="protein sequence ID" value="POH37199.1"/>
    <property type="molecule type" value="Genomic_DNA"/>
</dbReference>
<protein>
    <submittedName>
        <fullName evidence="5">LacI family DNA-binding transcriptional regulator</fullName>
    </submittedName>
</protein>
<keyword evidence="3" id="KW-0804">Transcription</keyword>
<dbReference type="PROSITE" id="PS50932">
    <property type="entry name" value="HTH_LACI_2"/>
    <property type="match status" value="1"/>
</dbReference>
<dbReference type="Gene3D" id="1.10.260.40">
    <property type="entry name" value="lambda repressor-like DNA-binding domains"/>
    <property type="match status" value="1"/>
</dbReference>
<dbReference type="PROSITE" id="PS00356">
    <property type="entry name" value="HTH_LACI_1"/>
    <property type="match status" value="1"/>
</dbReference>
<dbReference type="InterPro" id="IPR028082">
    <property type="entry name" value="Peripla_BP_I"/>
</dbReference>
<keyword evidence="2 5" id="KW-0238">DNA-binding</keyword>
<dbReference type="GO" id="GO:0000976">
    <property type="term" value="F:transcription cis-regulatory region binding"/>
    <property type="evidence" value="ECO:0007669"/>
    <property type="project" value="TreeGrafter"/>
</dbReference>
<proteinExistence type="predicted"/>
<dbReference type="InterPro" id="IPR000843">
    <property type="entry name" value="HTH_LacI"/>
</dbReference>
<name>A0A2P4R7G1_9LACO</name>
<evidence type="ECO:0000256" key="3">
    <source>
        <dbReference type="ARBA" id="ARBA00023163"/>
    </source>
</evidence>
<organism evidence="5">
    <name type="scientific">Companilactobacillus formosensis</name>
    <dbReference type="NCBI Taxonomy" id="1617889"/>
    <lineage>
        <taxon>Bacteria</taxon>
        <taxon>Bacillati</taxon>
        <taxon>Bacillota</taxon>
        <taxon>Bacilli</taxon>
        <taxon>Lactobacillales</taxon>
        <taxon>Lactobacillaceae</taxon>
        <taxon>Companilactobacillus</taxon>
    </lineage>
</organism>
<comment type="caution">
    <text evidence="5">The sequence shown here is derived from an EMBL/GenBank/DDBJ whole genome shotgun (WGS) entry which is preliminary data.</text>
</comment>
<evidence type="ECO:0000259" key="4">
    <source>
        <dbReference type="PROSITE" id="PS50932"/>
    </source>
</evidence>
<keyword evidence="1" id="KW-0805">Transcription regulation</keyword>
<dbReference type="SUPFAM" id="SSF53822">
    <property type="entry name" value="Periplasmic binding protein-like I"/>
    <property type="match status" value="1"/>
</dbReference>
<dbReference type="CDD" id="cd01392">
    <property type="entry name" value="HTH_LacI"/>
    <property type="match status" value="1"/>
</dbReference>
<dbReference type="Pfam" id="PF00356">
    <property type="entry name" value="LacI"/>
    <property type="match status" value="1"/>
</dbReference>
<dbReference type="CDD" id="cd01544">
    <property type="entry name" value="PBP1_GalR"/>
    <property type="match status" value="1"/>
</dbReference>
<dbReference type="AlphaFoldDB" id="A0A2P4R7G1"/>
<accession>A0A2P4R7G1</accession>
<dbReference type="PANTHER" id="PTHR30146:SF149">
    <property type="entry name" value="HTH-TYPE TRANSCRIPTIONAL REGULATOR EBGR"/>
    <property type="match status" value="1"/>
</dbReference>
<dbReference type="InterPro" id="IPR010982">
    <property type="entry name" value="Lambda_DNA-bd_dom_sf"/>
</dbReference>
<evidence type="ECO:0000313" key="5">
    <source>
        <dbReference type="EMBL" id="POH37199.1"/>
    </source>
</evidence>
<dbReference type="PANTHER" id="PTHR30146">
    <property type="entry name" value="LACI-RELATED TRANSCRIPTIONAL REPRESSOR"/>
    <property type="match status" value="1"/>
</dbReference>
<feature type="domain" description="HTH lacI-type" evidence="4">
    <location>
        <begin position="2"/>
        <end position="48"/>
    </location>
</feature>
<dbReference type="SUPFAM" id="SSF47413">
    <property type="entry name" value="lambda repressor-like DNA-binding domains"/>
    <property type="match status" value="1"/>
</dbReference>
<dbReference type="Gene3D" id="3.40.50.2300">
    <property type="match status" value="2"/>
</dbReference>
<evidence type="ECO:0000256" key="1">
    <source>
        <dbReference type="ARBA" id="ARBA00023015"/>
    </source>
</evidence>
<dbReference type="InterPro" id="IPR046335">
    <property type="entry name" value="LacI/GalR-like_sensor"/>
</dbReference>